<name>A0ABW6PKG3_9NOCA</name>
<proteinExistence type="predicted"/>
<reference evidence="3 4" key="1">
    <citation type="submission" date="2024-10" db="EMBL/GenBank/DDBJ databases">
        <title>The Natural Products Discovery Center: Release of the First 8490 Sequenced Strains for Exploring Actinobacteria Biosynthetic Diversity.</title>
        <authorList>
            <person name="Kalkreuter E."/>
            <person name="Kautsar S.A."/>
            <person name="Yang D."/>
            <person name="Bader C.D."/>
            <person name="Teijaro C.N."/>
            <person name="Fluegel L."/>
            <person name="Davis C.M."/>
            <person name="Simpson J.R."/>
            <person name="Lauterbach L."/>
            <person name="Steele A.D."/>
            <person name="Gui C."/>
            <person name="Meng S."/>
            <person name="Li G."/>
            <person name="Viehrig K."/>
            <person name="Ye F."/>
            <person name="Su P."/>
            <person name="Kiefer A.F."/>
            <person name="Nichols A."/>
            <person name="Cepeda A.J."/>
            <person name="Yan W."/>
            <person name="Fan B."/>
            <person name="Jiang Y."/>
            <person name="Adhikari A."/>
            <person name="Zheng C.-J."/>
            <person name="Schuster L."/>
            <person name="Cowan T.M."/>
            <person name="Smanski M.J."/>
            <person name="Chevrette M.G."/>
            <person name="De Carvalho L.P.S."/>
            <person name="Shen B."/>
        </authorList>
    </citation>
    <scope>NUCLEOTIDE SEQUENCE [LARGE SCALE GENOMIC DNA]</scope>
    <source>
        <strain evidence="3 4">NPDC004045</strain>
    </source>
</reference>
<dbReference type="RefSeq" id="WP_043656968.1">
    <property type="nucleotide sequence ID" value="NZ_JBIAMX010000004.1"/>
</dbReference>
<dbReference type="EMBL" id="JBIAMX010000004">
    <property type="protein sequence ID" value="MFF0542889.1"/>
    <property type="molecule type" value="Genomic_DNA"/>
</dbReference>
<keyword evidence="1" id="KW-0805">Transcription regulation</keyword>
<dbReference type="InterPro" id="IPR041916">
    <property type="entry name" value="Anti_sigma_zinc_sf"/>
</dbReference>
<dbReference type="Gene3D" id="1.10.10.1320">
    <property type="entry name" value="Anti-sigma factor, zinc-finger domain"/>
    <property type="match status" value="1"/>
</dbReference>
<keyword evidence="4" id="KW-1185">Reference proteome</keyword>
<evidence type="ECO:0000256" key="1">
    <source>
        <dbReference type="ARBA" id="ARBA00023015"/>
    </source>
</evidence>
<protein>
    <recommendedName>
        <fullName evidence="5">RNA polymerase subunit sigma-70</fullName>
    </recommendedName>
</protein>
<evidence type="ECO:0000256" key="2">
    <source>
        <dbReference type="ARBA" id="ARBA00023163"/>
    </source>
</evidence>
<sequence>MSVDPGTSGRAPRFQPTEHLASEAVAAYVDGELRMNAYLRAAQHLSLCPECAAEVEAQQQARIALRGAGEVSIPRSLHDSLTRIPLAELPPTVGNAAGEPRRNEAIRGFLTDSFTATRWTTWRRK</sequence>
<evidence type="ECO:0000313" key="4">
    <source>
        <dbReference type="Proteomes" id="UP001601444"/>
    </source>
</evidence>
<comment type="caution">
    <text evidence="3">The sequence shown here is derived from an EMBL/GenBank/DDBJ whole genome shotgun (WGS) entry which is preliminary data.</text>
</comment>
<evidence type="ECO:0008006" key="5">
    <source>
        <dbReference type="Google" id="ProtNLM"/>
    </source>
</evidence>
<organism evidence="3 4">
    <name type="scientific">Nocardia thailandica</name>
    <dbReference type="NCBI Taxonomy" id="257275"/>
    <lineage>
        <taxon>Bacteria</taxon>
        <taxon>Bacillati</taxon>
        <taxon>Actinomycetota</taxon>
        <taxon>Actinomycetes</taxon>
        <taxon>Mycobacteriales</taxon>
        <taxon>Nocardiaceae</taxon>
        <taxon>Nocardia</taxon>
    </lineage>
</organism>
<gene>
    <name evidence="3" type="ORF">ACFYTF_08625</name>
</gene>
<dbReference type="Proteomes" id="UP001601444">
    <property type="component" value="Unassembled WGS sequence"/>
</dbReference>
<keyword evidence="2" id="KW-0804">Transcription</keyword>
<accession>A0ABW6PKG3</accession>
<evidence type="ECO:0000313" key="3">
    <source>
        <dbReference type="EMBL" id="MFF0542889.1"/>
    </source>
</evidence>